<dbReference type="AlphaFoldDB" id="A0A0F9VLE0"/>
<dbReference type="EMBL" id="LAZR01000329">
    <property type="protein sequence ID" value="KKN74286.1"/>
    <property type="molecule type" value="Genomic_DNA"/>
</dbReference>
<dbReference type="CDD" id="cd10030">
    <property type="entry name" value="UDG-F4_TTUDGA_SPO1dp_like"/>
    <property type="match status" value="1"/>
</dbReference>
<dbReference type="GO" id="GO:0006281">
    <property type="term" value="P:DNA repair"/>
    <property type="evidence" value="ECO:0007669"/>
    <property type="project" value="UniProtKB-KW"/>
</dbReference>
<protein>
    <recommendedName>
        <fullName evidence="8">Uracil-DNA glycosylase-like domain-containing protein</fullName>
    </recommendedName>
</protein>
<evidence type="ECO:0000256" key="3">
    <source>
        <dbReference type="ARBA" id="ARBA00022763"/>
    </source>
</evidence>
<evidence type="ECO:0000256" key="4">
    <source>
        <dbReference type="ARBA" id="ARBA00022801"/>
    </source>
</evidence>
<dbReference type="GO" id="GO:0046872">
    <property type="term" value="F:metal ion binding"/>
    <property type="evidence" value="ECO:0007669"/>
    <property type="project" value="UniProtKB-KW"/>
</dbReference>
<evidence type="ECO:0000313" key="9">
    <source>
        <dbReference type="EMBL" id="KKN74286.1"/>
    </source>
</evidence>
<keyword evidence="4" id="KW-0378">Hydrolase</keyword>
<dbReference type="Pfam" id="PF03167">
    <property type="entry name" value="UDG"/>
    <property type="match status" value="1"/>
</dbReference>
<dbReference type="Gene3D" id="3.40.470.10">
    <property type="entry name" value="Uracil-DNA glycosylase-like domain"/>
    <property type="match status" value="1"/>
</dbReference>
<dbReference type="GO" id="GO:0051539">
    <property type="term" value="F:4 iron, 4 sulfur cluster binding"/>
    <property type="evidence" value="ECO:0007669"/>
    <property type="project" value="UniProtKB-KW"/>
</dbReference>
<evidence type="ECO:0000259" key="8">
    <source>
        <dbReference type="SMART" id="SM00986"/>
    </source>
</evidence>
<accession>A0A0F9VLE0</accession>
<sequence length="199" mass="22433">MRIARKILSTSERWKRHKAKWSCCMSCGLHKTKTNYVFGRGKLPADILMIGEAPGETEDLTGKPFCGRAGQLLNKAIEIVMAERSFTYFITNLVACRPTSGGYNRQPTQLEVMSCRPRLIQIVEISKAKTVIALGRLPSTLGLTGMPKEIYWCELRHPAYILRRGGEGSDEFQNFVRKLAMYVKIAKEGHPLNENQKTA</sequence>
<dbReference type="PANTHER" id="PTHR33693:SF1">
    <property type="entry name" value="TYPE-4 URACIL-DNA GLYCOSYLASE"/>
    <property type="match status" value="1"/>
</dbReference>
<dbReference type="InterPro" id="IPR005122">
    <property type="entry name" value="Uracil-DNA_glycosylase-like"/>
</dbReference>
<dbReference type="SMART" id="SM00986">
    <property type="entry name" value="UDG"/>
    <property type="match status" value="1"/>
</dbReference>
<feature type="domain" description="Uracil-DNA glycosylase-like" evidence="8">
    <location>
        <begin position="38"/>
        <end position="177"/>
    </location>
</feature>
<evidence type="ECO:0000256" key="5">
    <source>
        <dbReference type="ARBA" id="ARBA00023004"/>
    </source>
</evidence>
<proteinExistence type="predicted"/>
<evidence type="ECO:0000256" key="2">
    <source>
        <dbReference type="ARBA" id="ARBA00022723"/>
    </source>
</evidence>
<dbReference type="PANTHER" id="PTHR33693">
    <property type="entry name" value="TYPE-5 URACIL-DNA GLYCOSYLASE"/>
    <property type="match status" value="1"/>
</dbReference>
<evidence type="ECO:0000256" key="6">
    <source>
        <dbReference type="ARBA" id="ARBA00023014"/>
    </source>
</evidence>
<keyword evidence="5" id="KW-0408">Iron</keyword>
<keyword evidence="3" id="KW-0227">DNA damage</keyword>
<keyword evidence="7" id="KW-0234">DNA repair</keyword>
<dbReference type="SUPFAM" id="SSF52141">
    <property type="entry name" value="Uracil-DNA glycosylase-like"/>
    <property type="match status" value="1"/>
</dbReference>
<keyword evidence="6" id="KW-0411">Iron-sulfur</keyword>
<dbReference type="InterPro" id="IPR051536">
    <property type="entry name" value="UDG_Type-4/5"/>
</dbReference>
<dbReference type="SMART" id="SM00987">
    <property type="entry name" value="UreE_C"/>
    <property type="match status" value="1"/>
</dbReference>
<evidence type="ECO:0000256" key="1">
    <source>
        <dbReference type="ARBA" id="ARBA00022485"/>
    </source>
</evidence>
<organism evidence="9">
    <name type="scientific">marine sediment metagenome</name>
    <dbReference type="NCBI Taxonomy" id="412755"/>
    <lineage>
        <taxon>unclassified sequences</taxon>
        <taxon>metagenomes</taxon>
        <taxon>ecological metagenomes</taxon>
    </lineage>
</organism>
<evidence type="ECO:0000256" key="7">
    <source>
        <dbReference type="ARBA" id="ARBA00023204"/>
    </source>
</evidence>
<dbReference type="GO" id="GO:0097506">
    <property type="term" value="F:deaminated base DNA N-glycosylase activity"/>
    <property type="evidence" value="ECO:0007669"/>
    <property type="project" value="UniProtKB-ARBA"/>
</dbReference>
<keyword evidence="1" id="KW-0004">4Fe-4S</keyword>
<dbReference type="InterPro" id="IPR036895">
    <property type="entry name" value="Uracil-DNA_glycosylase-like_sf"/>
</dbReference>
<comment type="caution">
    <text evidence="9">The sequence shown here is derived from an EMBL/GenBank/DDBJ whole genome shotgun (WGS) entry which is preliminary data.</text>
</comment>
<name>A0A0F9VLE0_9ZZZZ</name>
<gene>
    <name evidence="9" type="ORF">LCGC14_0392250</name>
</gene>
<reference evidence="9" key="1">
    <citation type="journal article" date="2015" name="Nature">
        <title>Complex archaea that bridge the gap between prokaryotes and eukaryotes.</title>
        <authorList>
            <person name="Spang A."/>
            <person name="Saw J.H."/>
            <person name="Jorgensen S.L."/>
            <person name="Zaremba-Niedzwiedzka K."/>
            <person name="Martijn J."/>
            <person name="Lind A.E."/>
            <person name="van Eijk R."/>
            <person name="Schleper C."/>
            <person name="Guy L."/>
            <person name="Ettema T.J."/>
        </authorList>
    </citation>
    <scope>NUCLEOTIDE SEQUENCE</scope>
</reference>
<keyword evidence="2" id="KW-0479">Metal-binding</keyword>